<name>A0A1I3TPM2_9RHOB</name>
<accession>A0A1I3TPM2</accession>
<evidence type="ECO:0000256" key="2">
    <source>
        <dbReference type="PROSITE-ProRule" id="PRU00110"/>
    </source>
</evidence>
<organism evidence="4 5">
    <name type="scientific">Celeribacter halophilus</name>
    <dbReference type="NCBI Taxonomy" id="576117"/>
    <lineage>
        <taxon>Bacteria</taxon>
        <taxon>Pseudomonadati</taxon>
        <taxon>Pseudomonadota</taxon>
        <taxon>Alphaproteobacteria</taxon>
        <taxon>Rhodobacterales</taxon>
        <taxon>Roseobacteraceae</taxon>
        <taxon>Celeribacter</taxon>
    </lineage>
</organism>
<dbReference type="GO" id="GO:0004672">
    <property type="term" value="F:protein kinase activity"/>
    <property type="evidence" value="ECO:0007669"/>
    <property type="project" value="UniProtKB-ARBA"/>
</dbReference>
<dbReference type="EMBL" id="FORY01000009">
    <property type="protein sequence ID" value="SFJ72560.1"/>
    <property type="molecule type" value="Genomic_DNA"/>
</dbReference>
<dbReference type="Gene3D" id="1.20.120.160">
    <property type="entry name" value="HPT domain"/>
    <property type="match status" value="1"/>
</dbReference>
<dbReference type="PROSITE" id="PS50894">
    <property type="entry name" value="HPT"/>
    <property type="match status" value="1"/>
</dbReference>
<evidence type="ECO:0000259" key="3">
    <source>
        <dbReference type="PROSITE" id="PS50894"/>
    </source>
</evidence>
<dbReference type="GeneID" id="98665552"/>
<keyword evidence="2" id="KW-0597">Phosphoprotein</keyword>
<protein>
    <submittedName>
        <fullName evidence="4">HPt (Histidine-containing phosphotransfer) domain-containing protein</fullName>
    </submittedName>
</protein>
<reference evidence="4 5" key="1">
    <citation type="submission" date="2016-10" db="EMBL/GenBank/DDBJ databases">
        <authorList>
            <person name="de Groot N.N."/>
        </authorList>
    </citation>
    <scope>NUCLEOTIDE SEQUENCE [LARGE SCALE GENOMIC DNA]</scope>
    <source>
        <strain evidence="4 5">CGMCC 1.8891</strain>
    </source>
</reference>
<keyword evidence="5" id="KW-1185">Reference proteome</keyword>
<keyword evidence="1" id="KW-0902">Two-component regulatory system</keyword>
<dbReference type="STRING" id="576117.SAMN04488138_1092"/>
<dbReference type="OrthoDB" id="7867809at2"/>
<feature type="domain" description="HPt" evidence="3">
    <location>
        <begin position="8"/>
        <end position="104"/>
    </location>
</feature>
<dbReference type="AlphaFoldDB" id="A0A1I3TPM2"/>
<sequence>MIDWKRIEELRAEVGEKDFTEVASIFLEEVDETVARIRNAPNPNSLQQDLHFLKGSSMNLGFTAFSSLCYEGEIAARRGDVAQIDLLKLFETYTHSREEFLKNVVL</sequence>
<dbReference type="Pfam" id="PF01627">
    <property type="entry name" value="Hpt"/>
    <property type="match status" value="1"/>
</dbReference>
<dbReference type="RefSeq" id="WP_066600934.1">
    <property type="nucleotide sequence ID" value="NZ_FORY01000009.1"/>
</dbReference>
<dbReference type="SUPFAM" id="SSF47226">
    <property type="entry name" value="Histidine-containing phosphotransfer domain, HPT domain"/>
    <property type="match status" value="1"/>
</dbReference>
<evidence type="ECO:0000256" key="1">
    <source>
        <dbReference type="ARBA" id="ARBA00023012"/>
    </source>
</evidence>
<evidence type="ECO:0000313" key="5">
    <source>
        <dbReference type="Proteomes" id="UP000183299"/>
    </source>
</evidence>
<dbReference type="GO" id="GO:0000160">
    <property type="term" value="P:phosphorelay signal transduction system"/>
    <property type="evidence" value="ECO:0007669"/>
    <property type="project" value="UniProtKB-KW"/>
</dbReference>
<dbReference type="InterPro" id="IPR008207">
    <property type="entry name" value="Sig_transdc_His_kin_Hpt_dom"/>
</dbReference>
<dbReference type="Proteomes" id="UP000183299">
    <property type="component" value="Unassembled WGS sequence"/>
</dbReference>
<gene>
    <name evidence="4" type="ORF">SAMN04488138_1092</name>
</gene>
<evidence type="ECO:0000313" key="4">
    <source>
        <dbReference type="EMBL" id="SFJ72560.1"/>
    </source>
</evidence>
<feature type="modified residue" description="Phosphohistidine" evidence="2">
    <location>
        <position position="51"/>
    </location>
</feature>
<proteinExistence type="predicted"/>
<dbReference type="InterPro" id="IPR036641">
    <property type="entry name" value="HPT_dom_sf"/>
</dbReference>